<dbReference type="Gene3D" id="3.40.50.720">
    <property type="entry name" value="NAD(P)-binding Rossmann-like Domain"/>
    <property type="match status" value="1"/>
</dbReference>
<dbReference type="RefSeq" id="WP_120543197.1">
    <property type="nucleotide sequence ID" value="NZ_RAVZ01000194.1"/>
</dbReference>
<gene>
    <name evidence="4" type="ORF">D7V88_25210</name>
</gene>
<feature type="domain" description="Pyrroline-5-carboxylate reductase catalytic N-terminal" evidence="3">
    <location>
        <begin position="34"/>
        <end position="125"/>
    </location>
</feature>
<evidence type="ECO:0000259" key="3">
    <source>
        <dbReference type="Pfam" id="PF03807"/>
    </source>
</evidence>
<evidence type="ECO:0000256" key="1">
    <source>
        <dbReference type="ARBA" id="ARBA00023002"/>
    </source>
</evidence>
<dbReference type="PANTHER" id="PTHR14239">
    <property type="entry name" value="DUDULIN-RELATED"/>
    <property type="match status" value="1"/>
</dbReference>
<proteinExistence type="predicted"/>
<sequence>MPISRRSILATFAALASLPVLAQVKGKEKSQALRIGVIGAGWLGGTVGQIWVRAGHEVLFSSRHPDELTSMTRPLGPRASVGTPQQAAEFGTIVLLATPYSAIPQLGRDLKKALRGKIVLDACNPPPGRDDALAREALANGVGPTSAKYLPGTRLVRAFSAVDATAVEASAGRQSGLLAVPIAGDDTQAVQVAAQLVRDAGCEPLVVGNLAAATRFQRGGPGFRANTTLPELRRLLGLPEKD</sequence>
<feature type="chain" id="PRO_5017212161" evidence="2">
    <location>
        <begin position="23"/>
        <end position="242"/>
    </location>
</feature>
<dbReference type="InterPro" id="IPR051267">
    <property type="entry name" value="STEAP_metalloreductase"/>
</dbReference>
<dbReference type="Proteomes" id="UP000268094">
    <property type="component" value="Unassembled WGS sequence"/>
</dbReference>
<organism evidence="4 5">
    <name type="scientific">Corallococcus terminator</name>
    <dbReference type="NCBI Taxonomy" id="2316733"/>
    <lineage>
        <taxon>Bacteria</taxon>
        <taxon>Pseudomonadati</taxon>
        <taxon>Myxococcota</taxon>
        <taxon>Myxococcia</taxon>
        <taxon>Myxococcales</taxon>
        <taxon>Cystobacterineae</taxon>
        <taxon>Myxococcaceae</taxon>
        <taxon>Corallococcus</taxon>
    </lineage>
</organism>
<dbReference type="SUPFAM" id="SSF51735">
    <property type="entry name" value="NAD(P)-binding Rossmann-fold domains"/>
    <property type="match status" value="1"/>
</dbReference>
<name>A0A3A8IJ13_9BACT</name>
<evidence type="ECO:0000256" key="2">
    <source>
        <dbReference type="SAM" id="SignalP"/>
    </source>
</evidence>
<dbReference type="Pfam" id="PF03807">
    <property type="entry name" value="F420_oxidored"/>
    <property type="match status" value="1"/>
</dbReference>
<comment type="caution">
    <text evidence="4">The sequence shown here is derived from an EMBL/GenBank/DDBJ whole genome shotgun (WGS) entry which is preliminary data.</text>
</comment>
<dbReference type="PANTHER" id="PTHR14239:SF10">
    <property type="entry name" value="REDUCTASE"/>
    <property type="match status" value="1"/>
</dbReference>
<keyword evidence="5" id="KW-1185">Reference proteome</keyword>
<dbReference type="InterPro" id="IPR006311">
    <property type="entry name" value="TAT_signal"/>
</dbReference>
<dbReference type="AlphaFoldDB" id="A0A3A8IJ13"/>
<dbReference type="InterPro" id="IPR028939">
    <property type="entry name" value="P5C_Rdtase_cat_N"/>
</dbReference>
<evidence type="ECO:0000313" key="5">
    <source>
        <dbReference type="Proteomes" id="UP000268094"/>
    </source>
</evidence>
<dbReference type="InterPro" id="IPR036291">
    <property type="entry name" value="NAD(P)-bd_dom_sf"/>
</dbReference>
<dbReference type="GO" id="GO:0016491">
    <property type="term" value="F:oxidoreductase activity"/>
    <property type="evidence" value="ECO:0007669"/>
    <property type="project" value="UniProtKB-KW"/>
</dbReference>
<dbReference type="EMBL" id="RAVZ01000194">
    <property type="protein sequence ID" value="RKG82456.1"/>
    <property type="molecule type" value="Genomic_DNA"/>
</dbReference>
<keyword evidence="1" id="KW-0560">Oxidoreductase</keyword>
<evidence type="ECO:0000313" key="4">
    <source>
        <dbReference type="EMBL" id="RKG82456.1"/>
    </source>
</evidence>
<accession>A0A3A8IJ13</accession>
<protein>
    <submittedName>
        <fullName evidence="4">NADP oxidoreductase</fullName>
    </submittedName>
</protein>
<dbReference type="PROSITE" id="PS51318">
    <property type="entry name" value="TAT"/>
    <property type="match status" value="1"/>
</dbReference>
<dbReference type="OrthoDB" id="5524287at2"/>
<reference evidence="5" key="1">
    <citation type="submission" date="2018-09" db="EMBL/GenBank/DDBJ databases">
        <authorList>
            <person name="Livingstone P.G."/>
            <person name="Whitworth D.E."/>
        </authorList>
    </citation>
    <scope>NUCLEOTIDE SEQUENCE [LARGE SCALE GENOMIC DNA]</scope>
    <source>
        <strain evidence="5">CA054A</strain>
    </source>
</reference>
<feature type="signal peptide" evidence="2">
    <location>
        <begin position="1"/>
        <end position="22"/>
    </location>
</feature>
<keyword evidence="2" id="KW-0732">Signal</keyword>